<gene>
    <name evidence="14" type="ORF">BV95_02260</name>
</gene>
<accession>A0A081RDX4</accession>
<dbReference type="Gene3D" id="2.170.130.10">
    <property type="entry name" value="TonB-dependent receptor, plug domain"/>
    <property type="match status" value="1"/>
</dbReference>
<dbReference type="OrthoDB" id="176668at2"/>
<dbReference type="InterPro" id="IPR039426">
    <property type="entry name" value="TonB-dep_rcpt-like"/>
</dbReference>
<dbReference type="PANTHER" id="PTHR47234:SF1">
    <property type="entry name" value="TONB-DEPENDENT RECEPTOR"/>
    <property type="match status" value="1"/>
</dbReference>
<evidence type="ECO:0000256" key="3">
    <source>
        <dbReference type="ARBA" id="ARBA00022452"/>
    </source>
</evidence>
<evidence type="ECO:0000313" key="15">
    <source>
        <dbReference type="Proteomes" id="UP000028411"/>
    </source>
</evidence>
<keyword evidence="14" id="KW-0675">Receptor</keyword>
<comment type="similarity">
    <text evidence="10 11">Belongs to the TonB-dependent receptor family.</text>
</comment>
<evidence type="ECO:0000256" key="7">
    <source>
        <dbReference type="ARBA" id="ARBA00023077"/>
    </source>
</evidence>
<dbReference type="EMBL" id="JFHR01000023">
    <property type="protein sequence ID" value="KEQ53397.1"/>
    <property type="molecule type" value="Genomic_DNA"/>
</dbReference>
<evidence type="ECO:0000313" key="14">
    <source>
        <dbReference type="EMBL" id="KEQ53397.1"/>
    </source>
</evidence>
<dbReference type="InterPro" id="IPR037066">
    <property type="entry name" value="Plug_dom_sf"/>
</dbReference>
<dbReference type="RefSeq" id="WP_037451486.1">
    <property type="nucleotide sequence ID" value="NZ_JFHR01000023.1"/>
</dbReference>
<keyword evidence="9 10" id="KW-0998">Cell outer membrane</keyword>
<keyword evidence="4" id="KW-0406">Ion transport</keyword>
<comment type="subcellular location">
    <subcellularLocation>
        <location evidence="1 10">Cell outer membrane</location>
        <topology evidence="1 10">Multi-pass membrane protein</topology>
    </subcellularLocation>
</comment>
<proteinExistence type="inferred from homology"/>
<keyword evidence="8 10" id="KW-0472">Membrane</keyword>
<dbReference type="InterPro" id="IPR000531">
    <property type="entry name" value="Beta-barrel_TonB"/>
</dbReference>
<dbReference type="InterPro" id="IPR012910">
    <property type="entry name" value="Plug_dom"/>
</dbReference>
<keyword evidence="5 10" id="KW-0812">Transmembrane</keyword>
<evidence type="ECO:0000256" key="2">
    <source>
        <dbReference type="ARBA" id="ARBA00022448"/>
    </source>
</evidence>
<dbReference type="GO" id="GO:0009279">
    <property type="term" value="C:cell outer membrane"/>
    <property type="evidence" value="ECO:0007669"/>
    <property type="project" value="UniProtKB-SubCell"/>
</dbReference>
<feature type="signal peptide" evidence="12">
    <location>
        <begin position="1"/>
        <end position="34"/>
    </location>
</feature>
<keyword evidence="2 10" id="KW-0813">Transport</keyword>
<dbReference type="Gene3D" id="2.40.170.20">
    <property type="entry name" value="TonB-dependent receptor, beta-barrel domain"/>
    <property type="match status" value="1"/>
</dbReference>
<dbReference type="AlphaFoldDB" id="A0A081RDX4"/>
<organism evidence="14 15">
    <name type="scientific">Sphingobium chlorophenolicum</name>
    <dbReference type="NCBI Taxonomy" id="46429"/>
    <lineage>
        <taxon>Bacteria</taxon>
        <taxon>Pseudomonadati</taxon>
        <taxon>Pseudomonadota</taxon>
        <taxon>Alphaproteobacteria</taxon>
        <taxon>Sphingomonadales</taxon>
        <taxon>Sphingomonadaceae</taxon>
        <taxon>Sphingobium</taxon>
    </lineage>
</organism>
<evidence type="ECO:0000256" key="12">
    <source>
        <dbReference type="SAM" id="SignalP"/>
    </source>
</evidence>
<dbReference type="PATRIC" id="fig|46429.4.peg.2235"/>
<feature type="chain" id="PRO_5001763220" evidence="12">
    <location>
        <begin position="35"/>
        <end position="1097"/>
    </location>
</feature>
<evidence type="ECO:0000256" key="4">
    <source>
        <dbReference type="ARBA" id="ARBA00022496"/>
    </source>
</evidence>
<sequence>MGEFRGLRKHIRRHFSVGAAAVALAMVPAGAASAQTAAAEQARVNLNIPGGELGKALSQLGRQAGVQIAFLPDRVRGQRVKALKGNFTVEQALEQLLSGTALRFQKTSGGSYVVGGPSFQTMEKARDIAQDLSAAQGIGAGGKIDIPEILVRGRRWTLNLDIPRTQDDAQPYVVFTREDIVRSGSGSLEDFFRNYLGANNSGALSTQAGLSKGQSLINLRGLGPDSTLILVDGRRYAQANTGNGVFTQASINGIPMDAIERVEVLASSASGIYGSNAVGGVINIIMRRDYRGFEASAYYGNTSRLDADDRRLSFNGSLPLEKGKTTLSFALNWQKTGALYEGERDFVSHGRARLLANAPGHLNTITQPVQGATPNIVSADGSNLILKPLYGGTSLGSRITYIPAGFRGIGLDGVAPLIANAGKQNLEVSQTPTGGGAGNGGLAPLITPTQTYNASATVKREFASWLSLYAQGGYSRYEQARLTNPAAGSYTLPASAANNPFTRPIIVSAPITEGNLESISSTTTWRALAGGIIKLPYGWQAAIDLNWNWTSYKFDDSPPGFDMATDAAVRNGTINLVRDISLNPPTFTYLNRPSQGLLTPSDSFSRSYTLKVAGPTPFLRLWGGRPIVTLLLEQDKQVQYDYVTYNNTVQASSVNFTPRRSQRTDSVYGEIRLPIVGPDNHVPLFHQLELQVAGRYDRYIGVGANSSLNCFPGVSPGQIVGPLPDSAYSTACPQAGAQPAFARTDNSSTNPTVALSWAPVKDITFRGSYSTGYQPPYLNSLITVDAGAPGTLLAGVTAVNVRDPLRGNEAIGSNFLGLLQVIPAKIGGNPNVEPQTSESWSFGGILTPRWLPGFRFSVDWTRITQKNLYYQPAILLSGGAIPGGQQAFNDFLAAYPERFPRSTNPATFGTFGVGPILSADVTTANLLRSESESIDFAGSYDTKLGNGFLSLKAGATWLKSLIIQTTPLAEPVNSAGALDNLFMNFVGGAGGVSWKGNGSAVYSTDRWSLGLRGRYVGPYYLNAQHTVQPLQGSAKIPSQAYFDVFGTYKIFTKTELRAGVNNVFDKSPPINATVSLFYSQFGDPRRANFYLSVNQRF</sequence>
<keyword evidence="6" id="KW-0408">Iron</keyword>
<evidence type="ECO:0000256" key="10">
    <source>
        <dbReference type="PROSITE-ProRule" id="PRU01360"/>
    </source>
</evidence>
<dbReference type="SMART" id="SM00965">
    <property type="entry name" value="STN"/>
    <property type="match status" value="1"/>
</dbReference>
<dbReference type="InterPro" id="IPR036942">
    <property type="entry name" value="Beta-barrel_TonB_sf"/>
</dbReference>
<dbReference type="GO" id="GO:0006826">
    <property type="term" value="P:iron ion transport"/>
    <property type="evidence" value="ECO:0007669"/>
    <property type="project" value="UniProtKB-KW"/>
</dbReference>
<evidence type="ECO:0000256" key="1">
    <source>
        <dbReference type="ARBA" id="ARBA00004571"/>
    </source>
</evidence>
<dbReference type="Proteomes" id="UP000028411">
    <property type="component" value="Unassembled WGS sequence"/>
</dbReference>
<dbReference type="Pfam" id="PF00593">
    <property type="entry name" value="TonB_dep_Rec_b-barrel"/>
    <property type="match status" value="1"/>
</dbReference>
<keyword evidence="7 11" id="KW-0798">TonB box</keyword>
<keyword evidence="12" id="KW-0732">Signal</keyword>
<dbReference type="SUPFAM" id="SSF56935">
    <property type="entry name" value="Porins"/>
    <property type="match status" value="1"/>
</dbReference>
<dbReference type="PROSITE" id="PS52016">
    <property type="entry name" value="TONB_DEPENDENT_REC_3"/>
    <property type="match status" value="1"/>
</dbReference>
<evidence type="ECO:0000256" key="6">
    <source>
        <dbReference type="ARBA" id="ARBA00023004"/>
    </source>
</evidence>
<dbReference type="PANTHER" id="PTHR47234">
    <property type="match status" value="1"/>
</dbReference>
<evidence type="ECO:0000256" key="9">
    <source>
        <dbReference type="ARBA" id="ARBA00023237"/>
    </source>
</evidence>
<dbReference type="Pfam" id="PF07715">
    <property type="entry name" value="Plug"/>
    <property type="match status" value="1"/>
</dbReference>
<reference evidence="14 15" key="1">
    <citation type="submission" date="2014-02" db="EMBL/GenBank/DDBJ databases">
        <title>Whole genome sequence of Sphingobium chlorophenolicum NBRC 16172.</title>
        <authorList>
            <person name="Gan H.M."/>
            <person name="Gan H.Y."/>
            <person name="Chew T.H."/>
            <person name="Savka M.A."/>
        </authorList>
    </citation>
    <scope>NUCLEOTIDE SEQUENCE [LARGE SCALE GENOMIC DNA]</scope>
    <source>
        <strain evidence="14 15">NBRC 16172</strain>
    </source>
</reference>
<protein>
    <submittedName>
        <fullName evidence="14">Outer membrane receptor for ferrienterochelin and colicin</fullName>
    </submittedName>
</protein>
<keyword evidence="4" id="KW-0410">Iron transport</keyword>
<feature type="domain" description="Secretin/TonB short N-terminal" evidence="13">
    <location>
        <begin position="66"/>
        <end position="117"/>
    </location>
</feature>
<dbReference type="InterPro" id="IPR011662">
    <property type="entry name" value="Secretin/TonB_short_N"/>
</dbReference>
<evidence type="ECO:0000256" key="5">
    <source>
        <dbReference type="ARBA" id="ARBA00022692"/>
    </source>
</evidence>
<dbReference type="eggNOG" id="COG4206">
    <property type="taxonomic scope" value="Bacteria"/>
</dbReference>
<comment type="caution">
    <text evidence="14">The sequence shown here is derived from an EMBL/GenBank/DDBJ whole genome shotgun (WGS) entry which is preliminary data.</text>
</comment>
<dbReference type="Pfam" id="PF07660">
    <property type="entry name" value="STN"/>
    <property type="match status" value="1"/>
</dbReference>
<evidence type="ECO:0000259" key="13">
    <source>
        <dbReference type="SMART" id="SM00965"/>
    </source>
</evidence>
<dbReference type="Gene3D" id="3.55.50.30">
    <property type="match status" value="1"/>
</dbReference>
<keyword evidence="3 10" id="KW-1134">Transmembrane beta strand</keyword>
<evidence type="ECO:0000256" key="11">
    <source>
        <dbReference type="RuleBase" id="RU003357"/>
    </source>
</evidence>
<evidence type="ECO:0000256" key="8">
    <source>
        <dbReference type="ARBA" id="ARBA00023136"/>
    </source>
</evidence>
<name>A0A081RDX4_SPHCR</name>